<proteinExistence type="predicted"/>
<name>A0A834PED3_VESPE</name>
<keyword evidence="3" id="KW-1185">Reference proteome</keyword>
<protein>
    <submittedName>
        <fullName evidence="2">Uncharacterized protein</fullName>
    </submittedName>
</protein>
<dbReference type="EMBL" id="JACSDY010000001">
    <property type="protein sequence ID" value="KAF7438100.1"/>
    <property type="molecule type" value="Genomic_DNA"/>
</dbReference>
<dbReference type="AlphaFoldDB" id="A0A834PED3"/>
<comment type="caution">
    <text evidence="2">The sequence shown here is derived from an EMBL/GenBank/DDBJ whole genome shotgun (WGS) entry which is preliminary data.</text>
</comment>
<evidence type="ECO:0000256" key="1">
    <source>
        <dbReference type="SAM" id="MobiDB-lite"/>
    </source>
</evidence>
<sequence length="85" mass="10174">MIGRIRLLHIYTINDPIERFPDYLFQNWTNDDDQNIFELMFNTNYETLIDDDNDVDDHDHDDDDDDDDDDGNSKDDDNDDDNWNG</sequence>
<reference evidence="2" key="1">
    <citation type="journal article" date="2020" name="G3 (Bethesda)">
        <title>High-Quality Assemblies for Three Invasive Social Wasps from the &lt;i&gt;Vespula&lt;/i&gt; Genus.</title>
        <authorList>
            <person name="Harrop T.W.R."/>
            <person name="Guhlin J."/>
            <person name="McLaughlin G.M."/>
            <person name="Permina E."/>
            <person name="Stockwell P."/>
            <person name="Gilligan J."/>
            <person name="Le Lec M.F."/>
            <person name="Gruber M.A.M."/>
            <person name="Quinn O."/>
            <person name="Lovegrove M."/>
            <person name="Duncan E.J."/>
            <person name="Remnant E.J."/>
            <person name="Van Eeckhoven J."/>
            <person name="Graham B."/>
            <person name="Knapp R.A."/>
            <person name="Langford K.W."/>
            <person name="Kronenberg Z."/>
            <person name="Press M.O."/>
            <person name="Eacker S.M."/>
            <person name="Wilson-Rankin E.E."/>
            <person name="Purcell J."/>
            <person name="Lester P.J."/>
            <person name="Dearden P.K."/>
        </authorList>
    </citation>
    <scope>NUCLEOTIDE SEQUENCE</scope>
    <source>
        <strain evidence="2">Volc-1</strain>
    </source>
</reference>
<evidence type="ECO:0000313" key="2">
    <source>
        <dbReference type="EMBL" id="KAF7438100.1"/>
    </source>
</evidence>
<dbReference type="Proteomes" id="UP000600918">
    <property type="component" value="Unassembled WGS sequence"/>
</dbReference>
<accession>A0A834PED3</accession>
<evidence type="ECO:0000313" key="3">
    <source>
        <dbReference type="Proteomes" id="UP000600918"/>
    </source>
</evidence>
<feature type="region of interest" description="Disordered" evidence="1">
    <location>
        <begin position="50"/>
        <end position="85"/>
    </location>
</feature>
<organism evidence="2 3">
    <name type="scientific">Vespula pensylvanica</name>
    <name type="common">Western yellow jacket</name>
    <name type="synonym">Wasp</name>
    <dbReference type="NCBI Taxonomy" id="30213"/>
    <lineage>
        <taxon>Eukaryota</taxon>
        <taxon>Metazoa</taxon>
        <taxon>Ecdysozoa</taxon>
        <taxon>Arthropoda</taxon>
        <taxon>Hexapoda</taxon>
        <taxon>Insecta</taxon>
        <taxon>Pterygota</taxon>
        <taxon>Neoptera</taxon>
        <taxon>Endopterygota</taxon>
        <taxon>Hymenoptera</taxon>
        <taxon>Apocrita</taxon>
        <taxon>Aculeata</taxon>
        <taxon>Vespoidea</taxon>
        <taxon>Vespidae</taxon>
        <taxon>Vespinae</taxon>
        <taxon>Vespula</taxon>
    </lineage>
</organism>
<gene>
    <name evidence="2" type="ORF">H0235_000491</name>
</gene>